<evidence type="ECO:0000259" key="2">
    <source>
        <dbReference type="Pfam" id="PF13860"/>
    </source>
</evidence>
<dbReference type="Gene3D" id="2.60.40.10">
    <property type="entry name" value="Immunoglobulins"/>
    <property type="match status" value="1"/>
</dbReference>
<evidence type="ECO:0000313" key="3">
    <source>
        <dbReference type="EMBL" id="RCR68404.1"/>
    </source>
</evidence>
<dbReference type="Pfam" id="PF01364">
    <property type="entry name" value="Peptidase_C25"/>
    <property type="match status" value="1"/>
</dbReference>
<dbReference type="GO" id="GO:0006508">
    <property type="term" value="P:proteolysis"/>
    <property type="evidence" value="ECO:0007669"/>
    <property type="project" value="InterPro"/>
</dbReference>
<evidence type="ECO:0000259" key="1">
    <source>
        <dbReference type="Pfam" id="PF01364"/>
    </source>
</evidence>
<dbReference type="GO" id="GO:0008234">
    <property type="term" value="F:cysteine-type peptidase activity"/>
    <property type="evidence" value="ECO:0007669"/>
    <property type="project" value="InterPro"/>
</dbReference>
<dbReference type="Gene3D" id="2.60.40.4070">
    <property type="match status" value="1"/>
</dbReference>
<proteinExistence type="predicted"/>
<dbReference type="RefSeq" id="WP_114407179.1">
    <property type="nucleotide sequence ID" value="NZ_QOWE01000013.1"/>
</dbReference>
<name>A0A368JP29_9BACT</name>
<dbReference type="InterPro" id="IPR013783">
    <property type="entry name" value="Ig-like_fold"/>
</dbReference>
<organism evidence="3 4">
    <name type="scientific">Larkinella punicea</name>
    <dbReference type="NCBI Taxonomy" id="2315727"/>
    <lineage>
        <taxon>Bacteria</taxon>
        <taxon>Pseudomonadati</taxon>
        <taxon>Bacteroidota</taxon>
        <taxon>Cytophagia</taxon>
        <taxon>Cytophagales</taxon>
        <taxon>Spirosomataceae</taxon>
        <taxon>Larkinella</taxon>
    </lineage>
</organism>
<reference evidence="3 4" key="1">
    <citation type="submission" date="2018-07" db="EMBL/GenBank/DDBJ databases">
        <title>Genome analysis of Larkinella rosea.</title>
        <authorList>
            <person name="Zhou Z."/>
            <person name="Wang G."/>
        </authorList>
    </citation>
    <scope>NUCLEOTIDE SEQUENCE [LARGE SCALE GENOMIC DNA]</scope>
    <source>
        <strain evidence="4">zzj9</strain>
    </source>
</reference>
<dbReference type="Gene3D" id="3.40.50.1460">
    <property type="match status" value="1"/>
</dbReference>
<feature type="domain" description="Gingipain" evidence="1">
    <location>
        <begin position="408"/>
        <end position="774"/>
    </location>
</feature>
<gene>
    <name evidence="3" type="ORF">DUE52_16760</name>
</gene>
<protein>
    <recommendedName>
        <fullName evidence="5">Gingipain domain-containing protein</fullName>
    </recommendedName>
</protein>
<dbReference type="Pfam" id="PF13860">
    <property type="entry name" value="FlgD_ig"/>
    <property type="match status" value="1"/>
</dbReference>
<sequence length="1127" mass="125638">MRLILLSFLFCLLSLKLVGQAIRFGNEWIDFGQIYYRIPITQPGVYRLTTADLQKAGVSVASINPTSLQVFRRGIELAIYVAGESDNKLDADDYLEFIGERNDGWQDSLLYRPRNAQPHPYYSMYSDTAAYFLTWRLDGRKGKRMDVIAETDAQGLTPEPYHLAEQLTVLTNEISINQSNGGPSPFPSAYELFFEEGEGYTGPMLKKDSLVSRNFLLDGWVRTAPEKPHLELLLNGRDNTTHLVNVFSGKTAPGASPVANTRFEWFNTARLSFDIPPTDVSSSNELTLSTQSYGPFETDRYSVSYYRLRFPQTFSLSNLTRKAINLLPNPKGRSYVELTDAPVNALLYDLTDPVHPRRLTAVRDQTVLKLVVSNTETPRQLLITAGTLTPSRLERTVFRKIDPAKHNYLVVSHESLMKPVGNVANPVKAYAGYRASAAGGSHDTLVVTMKQLLNQFSYGERTPLAIRRFADYMLTGKPLSADTTKYMLLIGRGNAYYPMRTSPDQYYRDLVMTIGNVPGSDLLLTEGLAGYPANVPAIPTGRINTLNPQEVLTYLEKVKEFERTPVNEPWRKEVLHLSGGSSVFEVTTFRRILDRVSETARKQYVGANITVKAKQTDEPVERVDVSGIVNSGVALMTFFGHSSPIVTDLDFGYASKPSYGYRNKGRYPLMFFNGCGIGNIFFGSVGNLSTDWLLTPDKGAIAILAHSGSGYSGPLETYTQQFYQTLFADTAFLNKPIGLIQQETTRRVLAQYSGAYDISNAHQMVLQGDPVLRLFPIQKPDFSINSSGVFQRGSQKDSVRLGVVVTNAGRFEARQRVGLAVRQRLTDGPMRSYGTKVNNAIAYRDTLFYAFKPESLPNAEMPNRFEIAVDPDNQIEESEEKNNVLVFDLEAGADGYTVVLPDSGQRFPPDRLNPLLSVTFDGIQLKNEALVSANPLIRLVLQDEDPYRIRQDTVGIEVFLKKPCTTCDFERVTLNSPAVSWKPAGADNRFVLDYQPRNLADGLYALQVYAADVSGNRAGPGPYEIQFRVQNGDSLSVVQATPNPFSTHTRFRFTVSGTESPGEGQILIRNLNGHLVRTLRQPVRVGENLVFWDGTDQGGVPLPNGLYLFRLFLNDGRQKSGKAVLHR</sequence>
<keyword evidence="4" id="KW-1185">Reference proteome</keyword>
<dbReference type="SUPFAM" id="SSF52129">
    <property type="entry name" value="Caspase-like"/>
    <property type="match status" value="1"/>
</dbReference>
<dbReference type="EMBL" id="QOWE01000013">
    <property type="protein sequence ID" value="RCR68404.1"/>
    <property type="molecule type" value="Genomic_DNA"/>
</dbReference>
<comment type="caution">
    <text evidence="3">The sequence shown here is derived from an EMBL/GenBank/DDBJ whole genome shotgun (WGS) entry which is preliminary data.</text>
</comment>
<dbReference type="Proteomes" id="UP000253383">
    <property type="component" value="Unassembled WGS sequence"/>
</dbReference>
<dbReference type="OrthoDB" id="9757650at2"/>
<feature type="domain" description="FlgD/Vpr Ig-like" evidence="2">
    <location>
        <begin position="1049"/>
        <end position="1110"/>
    </location>
</feature>
<evidence type="ECO:0000313" key="4">
    <source>
        <dbReference type="Proteomes" id="UP000253383"/>
    </source>
</evidence>
<accession>A0A368JP29</accession>
<evidence type="ECO:0008006" key="5">
    <source>
        <dbReference type="Google" id="ProtNLM"/>
    </source>
</evidence>
<dbReference type="InterPro" id="IPR025965">
    <property type="entry name" value="FlgD/Vpr_Ig-like"/>
</dbReference>
<dbReference type="AlphaFoldDB" id="A0A368JP29"/>
<dbReference type="InterPro" id="IPR001769">
    <property type="entry name" value="Gingipain"/>
</dbReference>
<dbReference type="CDD" id="cd02258">
    <property type="entry name" value="Peptidase_C25_N"/>
    <property type="match status" value="1"/>
</dbReference>
<dbReference type="InterPro" id="IPR029030">
    <property type="entry name" value="Caspase-like_dom_sf"/>
</dbReference>